<keyword evidence="2" id="KW-1185">Reference proteome</keyword>
<dbReference type="KEGG" id="rak:A1C_05275"/>
<proteinExistence type="predicted"/>
<name>A8GPI2_RICAH</name>
<reference evidence="1" key="1">
    <citation type="submission" date="2007-09" db="EMBL/GenBank/DDBJ databases">
        <title>Complete Genome Sequence of Rickettsia akari.</title>
        <authorList>
            <person name="Madan A."/>
            <person name="Fahey J."/>
            <person name="Helton E."/>
            <person name="Ketteman M."/>
            <person name="Madan A."/>
            <person name="Rodrigues S."/>
            <person name="Sanchez A."/>
            <person name="Whiting M."/>
            <person name="Dasch G."/>
            <person name="Eremeeva M."/>
        </authorList>
    </citation>
    <scope>NUCLEOTIDE SEQUENCE</scope>
    <source>
        <strain evidence="1">Hartford</strain>
    </source>
</reference>
<dbReference type="HOGENOM" id="CLU_3426679_0_0_5"/>
<dbReference type="STRING" id="293614.A1C_05275"/>
<dbReference type="Proteomes" id="UP000006830">
    <property type="component" value="Chromosome"/>
</dbReference>
<evidence type="ECO:0000313" key="1">
    <source>
        <dbReference type="EMBL" id="ABV75307.1"/>
    </source>
</evidence>
<sequence length="21" mass="2582">MENKELDSLVYQAKLKDEWNK</sequence>
<accession>A8GPI2</accession>
<dbReference type="EMBL" id="CP000847">
    <property type="protein sequence ID" value="ABV75307.1"/>
    <property type="molecule type" value="Genomic_DNA"/>
</dbReference>
<protein>
    <submittedName>
        <fullName evidence="1">Uncharacterized protein</fullName>
    </submittedName>
</protein>
<gene>
    <name evidence="1" type="ordered locus">A1C_05275</name>
</gene>
<dbReference type="AlphaFoldDB" id="A8GPI2"/>
<organism evidence="1 2">
    <name type="scientific">Rickettsia akari (strain Hartford)</name>
    <dbReference type="NCBI Taxonomy" id="293614"/>
    <lineage>
        <taxon>Bacteria</taxon>
        <taxon>Pseudomonadati</taxon>
        <taxon>Pseudomonadota</taxon>
        <taxon>Alphaproteobacteria</taxon>
        <taxon>Rickettsiales</taxon>
        <taxon>Rickettsiaceae</taxon>
        <taxon>Rickettsieae</taxon>
        <taxon>Rickettsia</taxon>
        <taxon>spotted fever group</taxon>
    </lineage>
</organism>
<evidence type="ECO:0000313" key="2">
    <source>
        <dbReference type="Proteomes" id="UP000006830"/>
    </source>
</evidence>